<dbReference type="AlphaFoldDB" id="A0AAU0F0S5"/>
<proteinExistence type="predicted"/>
<dbReference type="GO" id="GO:0030163">
    <property type="term" value="P:protein catabolic process"/>
    <property type="evidence" value="ECO:0007669"/>
    <property type="project" value="TreeGrafter"/>
</dbReference>
<dbReference type="SUPFAM" id="SSF52540">
    <property type="entry name" value="P-loop containing nucleoside triphosphate hydrolases"/>
    <property type="match status" value="1"/>
</dbReference>
<protein>
    <submittedName>
        <fullName evidence="1">Uncharacterized protein</fullName>
    </submittedName>
</protein>
<evidence type="ECO:0000313" key="2">
    <source>
        <dbReference type="Proteomes" id="UP001432059"/>
    </source>
</evidence>
<dbReference type="PANTHER" id="PTHR23076">
    <property type="entry name" value="METALLOPROTEASE M41 FTSH"/>
    <property type="match status" value="1"/>
</dbReference>
<organism evidence="1 2">
    <name type="scientific">Bergeyella porcorum</name>
    <dbReference type="NCBI Taxonomy" id="1735111"/>
    <lineage>
        <taxon>Bacteria</taxon>
        <taxon>Pseudomonadati</taxon>
        <taxon>Bacteroidota</taxon>
        <taxon>Flavobacteriia</taxon>
        <taxon>Flavobacteriales</taxon>
        <taxon>Weeksellaceae</taxon>
        <taxon>Bergeyella</taxon>
    </lineage>
</organism>
<dbReference type="GO" id="GO:0006508">
    <property type="term" value="P:proteolysis"/>
    <property type="evidence" value="ECO:0007669"/>
    <property type="project" value="TreeGrafter"/>
</dbReference>
<dbReference type="GO" id="GO:0005886">
    <property type="term" value="C:plasma membrane"/>
    <property type="evidence" value="ECO:0007669"/>
    <property type="project" value="TreeGrafter"/>
</dbReference>
<gene>
    <name evidence="1" type="ORF">BPO_1273</name>
</gene>
<reference evidence="1" key="1">
    <citation type="submission" date="2023-10" db="EMBL/GenBank/DDBJ databases">
        <title>Characterization and whole genome sequencing of a novel strain of Bergeyella porcorum QD2021 isolated from pig.</title>
        <authorList>
            <person name="Liu G."/>
            <person name="Chen C."/>
            <person name="Han X."/>
        </authorList>
    </citation>
    <scope>NUCLEOTIDE SEQUENCE</scope>
    <source>
        <strain evidence="1">QD2021</strain>
    </source>
</reference>
<name>A0AAU0F0S5_9FLAO</name>
<dbReference type="PANTHER" id="PTHR23076:SF97">
    <property type="entry name" value="ATP-DEPENDENT ZINC METALLOPROTEASE YME1L1"/>
    <property type="match status" value="1"/>
</dbReference>
<sequence>MDEKNNIQVTFKDVAGLEGAKEEVQEVVDFLKNSEKYTKLGGKIPKGVLLVGPPDR</sequence>
<dbReference type="InterPro" id="IPR027417">
    <property type="entry name" value="P-loop_NTPase"/>
</dbReference>
<keyword evidence="2" id="KW-1185">Reference proteome</keyword>
<dbReference type="GO" id="GO:0004176">
    <property type="term" value="F:ATP-dependent peptidase activity"/>
    <property type="evidence" value="ECO:0007669"/>
    <property type="project" value="TreeGrafter"/>
</dbReference>
<dbReference type="Proteomes" id="UP001432059">
    <property type="component" value="Chromosome"/>
</dbReference>
<dbReference type="Gene3D" id="3.40.50.300">
    <property type="entry name" value="P-loop containing nucleotide triphosphate hydrolases"/>
    <property type="match status" value="1"/>
</dbReference>
<dbReference type="EMBL" id="CP136426">
    <property type="protein sequence ID" value="WOC51920.1"/>
    <property type="molecule type" value="Genomic_DNA"/>
</dbReference>
<dbReference type="KEGG" id="bpor:BPO_1273"/>
<evidence type="ECO:0000313" key="1">
    <source>
        <dbReference type="EMBL" id="WOC51920.1"/>
    </source>
</evidence>
<accession>A0AAU0F0S5</accession>